<dbReference type="EMBL" id="CP073587">
    <property type="protein sequence ID" value="QUN04666.1"/>
    <property type="molecule type" value="Genomic_DNA"/>
</dbReference>
<organism evidence="1 2">
    <name type="scientific">Shewanella yunxiaonensis</name>
    <dbReference type="NCBI Taxonomy" id="2829809"/>
    <lineage>
        <taxon>Bacteria</taxon>
        <taxon>Pseudomonadati</taxon>
        <taxon>Pseudomonadota</taxon>
        <taxon>Gammaproteobacteria</taxon>
        <taxon>Alteromonadales</taxon>
        <taxon>Shewanellaceae</taxon>
        <taxon>Shewanella</taxon>
    </lineage>
</organism>
<accession>A0ABX7YQU3</accession>
<proteinExistence type="predicted"/>
<dbReference type="Gene3D" id="3.40.630.30">
    <property type="match status" value="1"/>
</dbReference>
<name>A0ABX7YQU3_9GAMM</name>
<evidence type="ECO:0000313" key="2">
    <source>
        <dbReference type="Proteomes" id="UP000679575"/>
    </source>
</evidence>
<reference evidence="1 2" key="1">
    <citation type="submission" date="2021-04" db="EMBL/GenBank/DDBJ databases">
        <title>Novel species identification of genus Shewanella.</title>
        <authorList>
            <person name="Liu G."/>
        </authorList>
    </citation>
    <scope>NUCLEOTIDE SEQUENCE [LARGE SCALE GENOMIC DNA]</scope>
    <source>
        <strain evidence="1 2">FJAT-54481</strain>
    </source>
</reference>
<dbReference type="Proteomes" id="UP000679575">
    <property type="component" value="Chromosome"/>
</dbReference>
<protein>
    <submittedName>
        <fullName evidence="1">GNAT family N-acetyltransferase</fullName>
    </submittedName>
</protein>
<gene>
    <name evidence="1" type="ORF">KDN34_10390</name>
</gene>
<dbReference type="RefSeq" id="WP_212593721.1">
    <property type="nucleotide sequence ID" value="NZ_CP073587.1"/>
</dbReference>
<dbReference type="InterPro" id="IPR016181">
    <property type="entry name" value="Acyl_CoA_acyltransferase"/>
</dbReference>
<keyword evidence="2" id="KW-1185">Reference proteome</keyword>
<evidence type="ECO:0000313" key="1">
    <source>
        <dbReference type="EMBL" id="QUN04666.1"/>
    </source>
</evidence>
<dbReference type="SUPFAM" id="SSF55729">
    <property type="entry name" value="Acyl-CoA N-acyltransferases (Nat)"/>
    <property type="match status" value="1"/>
</dbReference>
<sequence>MSENLASTSVLEKCGFTQEGLLRHNHKILGEWLDERYYGLLAEEYSSFMQS</sequence>